<dbReference type="Proteomes" id="UP000230750">
    <property type="component" value="Unassembled WGS sequence"/>
</dbReference>
<dbReference type="InterPro" id="IPR051394">
    <property type="entry name" value="Glutamate_Synthase"/>
</dbReference>
<accession>A0A2G8JDS5</accession>
<keyword evidence="2" id="KW-1185">Reference proteome</keyword>
<gene>
    <name evidence="1" type="ORF">BSL78_29271</name>
</gene>
<reference evidence="1 2" key="1">
    <citation type="journal article" date="2017" name="PLoS Biol.">
        <title>The sea cucumber genome provides insights into morphological evolution and visceral regeneration.</title>
        <authorList>
            <person name="Zhang X."/>
            <person name="Sun L."/>
            <person name="Yuan J."/>
            <person name="Sun Y."/>
            <person name="Gao Y."/>
            <person name="Zhang L."/>
            <person name="Li S."/>
            <person name="Dai H."/>
            <person name="Hamel J.F."/>
            <person name="Liu C."/>
            <person name="Yu Y."/>
            <person name="Liu S."/>
            <person name="Lin W."/>
            <person name="Guo K."/>
            <person name="Jin S."/>
            <person name="Xu P."/>
            <person name="Storey K.B."/>
            <person name="Huan P."/>
            <person name="Zhang T."/>
            <person name="Zhou Y."/>
            <person name="Zhang J."/>
            <person name="Lin C."/>
            <person name="Li X."/>
            <person name="Xing L."/>
            <person name="Huo D."/>
            <person name="Sun M."/>
            <person name="Wang L."/>
            <person name="Mercier A."/>
            <person name="Li F."/>
            <person name="Yang H."/>
            <person name="Xiang J."/>
        </authorList>
    </citation>
    <scope>NUCLEOTIDE SEQUENCE [LARGE SCALE GENOMIC DNA]</scope>
    <source>
        <strain evidence="1">Shaxun</strain>
        <tissue evidence="1">Muscle</tissue>
    </source>
</reference>
<dbReference type="AlphaFoldDB" id="A0A2G8JDS5"/>
<dbReference type="EMBL" id="MRZV01002362">
    <property type="protein sequence ID" value="PIK33907.1"/>
    <property type="molecule type" value="Genomic_DNA"/>
</dbReference>
<dbReference type="PANTHER" id="PTHR43100:SF1">
    <property type="entry name" value="GLUTAMATE SYNTHASE [NADPH] SMALL CHAIN"/>
    <property type="match status" value="1"/>
</dbReference>
<name>A0A2G8JDS5_STIJA</name>
<proteinExistence type="predicted"/>
<dbReference type="InterPro" id="IPR036188">
    <property type="entry name" value="FAD/NAD-bd_sf"/>
</dbReference>
<dbReference type="SUPFAM" id="SSF51971">
    <property type="entry name" value="Nucleotide-binding domain"/>
    <property type="match status" value="1"/>
</dbReference>
<dbReference type="PANTHER" id="PTHR43100">
    <property type="entry name" value="GLUTAMATE SYNTHASE [NADPH] SMALL CHAIN"/>
    <property type="match status" value="1"/>
</dbReference>
<dbReference type="OrthoDB" id="4327079at2759"/>
<evidence type="ECO:0000313" key="2">
    <source>
        <dbReference type="Proteomes" id="UP000230750"/>
    </source>
</evidence>
<sequence length="225" mass="24665">MCTGATTPRNLPIPGRSLEGIYFAMQFLEGWQKNQMGNLNKYIDAKGKDVVVIGGGTPGVTVSEHPSGCITSFEILTEPPPTRANDNPWPTWPRILRVDYGHEEVKIKHGQDPRLFEIMSEEFLDDGQGNVTGIRTCKVVGRRTRQAAGRCRKYQTEKIFKADLLSQRAIFGGPCDHEGRQAAREVDLDLMGYTSLPGPGGVVIPATMSPSKNGVRPVKMVEAVA</sequence>
<evidence type="ECO:0000313" key="1">
    <source>
        <dbReference type="EMBL" id="PIK33907.1"/>
    </source>
</evidence>
<comment type="caution">
    <text evidence="1">The sequence shown here is derived from an EMBL/GenBank/DDBJ whole genome shotgun (WGS) entry which is preliminary data.</text>
</comment>
<organism evidence="1 2">
    <name type="scientific">Stichopus japonicus</name>
    <name type="common">Sea cucumber</name>
    <dbReference type="NCBI Taxonomy" id="307972"/>
    <lineage>
        <taxon>Eukaryota</taxon>
        <taxon>Metazoa</taxon>
        <taxon>Echinodermata</taxon>
        <taxon>Eleutherozoa</taxon>
        <taxon>Echinozoa</taxon>
        <taxon>Holothuroidea</taxon>
        <taxon>Aspidochirotacea</taxon>
        <taxon>Aspidochirotida</taxon>
        <taxon>Stichopodidae</taxon>
        <taxon>Apostichopus</taxon>
    </lineage>
</organism>
<dbReference type="STRING" id="307972.A0A2G8JDS5"/>
<protein>
    <submittedName>
        <fullName evidence="1">Putative glutamate synthase</fullName>
    </submittedName>
</protein>
<dbReference type="Gene3D" id="3.50.50.60">
    <property type="entry name" value="FAD/NAD(P)-binding domain"/>
    <property type="match status" value="1"/>
</dbReference>